<accession>A0AAX4NX95</accession>
<reference evidence="1 2" key="1">
    <citation type="submission" date="2024-03" db="EMBL/GenBank/DDBJ databases">
        <title>Complete genome sequence of the green alga Chloropicon roscoffensis RCC1871.</title>
        <authorList>
            <person name="Lemieux C."/>
            <person name="Pombert J.-F."/>
            <person name="Otis C."/>
            <person name="Turmel M."/>
        </authorList>
    </citation>
    <scope>NUCLEOTIDE SEQUENCE [LARGE SCALE GENOMIC DNA]</scope>
    <source>
        <strain evidence="1 2">RCC1871</strain>
    </source>
</reference>
<evidence type="ECO:0000313" key="2">
    <source>
        <dbReference type="Proteomes" id="UP001472866"/>
    </source>
</evidence>
<dbReference type="Proteomes" id="UP001472866">
    <property type="component" value="Chromosome 01"/>
</dbReference>
<organism evidence="1 2">
    <name type="scientific">Chloropicon roscoffensis</name>
    <dbReference type="NCBI Taxonomy" id="1461544"/>
    <lineage>
        <taxon>Eukaryota</taxon>
        <taxon>Viridiplantae</taxon>
        <taxon>Chlorophyta</taxon>
        <taxon>Chloropicophyceae</taxon>
        <taxon>Chloropicales</taxon>
        <taxon>Chloropicaceae</taxon>
        <taxon>Chloropicon</taxon>
    </lineage>
</organism>
<gene>
    <name evidence="1" type="ORF">HKI87_01g02710</name>
</gene>
<protein>
    <submittedName>
        <fullName evidence="1">Uncharacterized protein</fullName>
    </submittedName>
</protein>
<keyword evidence="2" id="KW-1185">Reference proteome</keyword>
<dbReference type="AlphaFoldDB" id="A0AAX4NX95"/>
<evidence type="ECO:0000313" key="1">
    <source>
        <dbReference type="EMBL" id="WZN58747.1"/>
    </source>
</evidence>
<proteinExistence type="predicted"/>
<name>A0AAX4NX95_9CHLO</name>
<dbReference type="EMBL" id="CP151501">
    <property type="protein sequence ID" value="WZN58747.1"/>
    <property type="molecule type" value="Genomic_DNA"/>
</dbReference>
<sequence>MSAVSVKVVGGGGSDVGGGCKGKHLGSAFGGAASSSAKPKSTTIDVGELLRSCRVPVDRKREDWDGYGASTSGVDRQVDAMDDHLAIAANSGFAVYVLSLSEQTRGEARDPSNIRILSRHEFSQVKALRFARTRSSDAFGLSLVSLAVIQEDGEIAVWSYRSKWRQEGFLSEGSARGTGNGRWQLVNRIPPAQGRCELASHAVLTWQSRLTVLCLNRRTDDVRRGGADALAGRRCALERIDLEMCGSLEEGDGGDLSPRHRKRAVRSRLGEVAGADLLLCPPPASIARNAEDFTTRFWVVCSRRSLAFLWDLGQARCVRKVGLARQAPLGLCSHNPSGALLWITDRNEVWVHRSGGGRGEGSTAGGRILSRLDPAPLSDQRVERVVSVGPFLWVAATPITAKLRQGPAHRQATALCFHAASGTCVGKQALNPPRAEQGGGSSSATGRPHLCLVVQEGSLGAYLATAGGPDAGTVWKLQLKVPAAMSVVLEGILSRLGGGRPALAEAGGTPGPTARQDLDLLSSVVGGELSRWGGALHSQRLDARLAQVEVLAKLGTLEELGGVLDETAAAPALAVRSRMVRSDLERVLGLLVDRAGGKEGGAKVPGALPDPQRAVDENTRRILCEFSDRLGRPKEAEGAGEGAWGSPLFAMGSSDGGSYLEGDRFRLCLYFFRALLAAAAKGPGCAATAEANEAFAWLACNLGDEGALDTLKRRVDQNLVEGLALELAGLGDVGRGAAAADADDRLCREVAFEVACLMLYLAVPGRLVGFVLAYAAAAEGREGGGQGERATRGYAFRAACVLPALHVRGRYELPPPGVLETQIETQAELMVCAGHPLCALHVLCRLEHSQRGDLNEDSFAKINRLLTWMRGTRIVGDGSEDDLEVLSILVEHVVMMMLRGGQGRGLSAEAATLLRTLSRGGEAEEGEVVESVIKEAISSLHSAIL</sequence>